<sequence length="567" mass="64543">MAENHSQFQTRCVSSLVKVFADEALTEASWNRGTALWAETFAFQVAYRSEALVYSLKVEVSSELAPWTTVRSVGLAPSELPTFAHSDDYVLRKTPGLYPDPLYPLSNNGMRVYPGQWRTLWVTVDLPSKEAWAAAGGSSEGVRSFTLDIQFKGDEGAELGSQRFVLDVLPAELPQQKLIHTEWMHYDCLATYYNIEIFGEKHWELIERYAGNAVRHGMNMLLTPLFTPPLDTAVGGERPTVQLVDVELTAEGEYRFGFDRLVRWVEMCDRVGIRYLEFSHLFTQWGARHAPKIVATAAEGGEQRQKRIFGWETEATGEPYRRFLSRFLPALDAFIRAHNLEHRCYFHISDEPNLTQLEDYRSAGAILKEHLGAYPFIEALSDYGFYEQGLVPVPIPANDHIDSFLDNGVSELWTYYCCGQSVDVSNRFFNMPSARNRILGYQLYKYGIKGFLHWGYNFWNTQNSREAIDPYRVTDAGGAFPSGDAFAVYPGTDGPLDSIRWEVFREALQDLRACELLESLSGRERVLELLDKGLPEPLTFRHYPREASWLLTKRAEINERIAKLSGA</sequence>
<evidence type="ECO:0000313" key="3">
    <source>
        <dbReference type="Proteomes" id="UP001596378"/>
    </source>
</evidence>
<comment type="caution">
    <text evidence="2">The sequence shown here is derived from an EMBL/GenBank/DDBJ whole genome shotgun (WGS) entry which is preliminary data.</text>
</comment>
<evidence type="ECO:0000259" key="1">
    <source>
        <dbReference type="Pfam" id="PF13320"/>
    </source>
</evidence>
<dbReference type="InterPro" id="IPR025150">
    <property type="entry name" value="GH123_cat"/>
</dbReference>
<reference evidence="3" key="1">
    <citation type="journal article" date="2019" name="Int. J. Syst. Evol. Microbiol.">
        <title>The Global Catalogue of Microorganisms (GCM) 10K type strain sequencing project: providing services to taxonomists for standard genome sequencing and annotation.</title>
        <authorList>
            <consortium name="The Broad Institute Genomics Platform"/>
            <consortium name="The Broad Institute Genome Sequencing Center for Infectious Disease"/>
            <person name="Wu L."/>
            <person name="Ma J."/>
        </authorList>
    </citation>
    <scope>NUCLEOTIDE SEQUENCE [LARGE SCALE GENOMIC DNA]</scope>
    <source>
        <strain evidence="3">KCTC 12907</strain>
    </source>
</reference>
<dbReference type="EMBL" id="JBHTAI010000013">
    <property type="protein sequence ID" value="MFC7150901.1"/>
    <property type="molecule type" value="Genomic_DNA"/>
</dbReference>
<protein>
    <submittedName>
        <fullName evidence="2">DUF4091 domain-containing protein</fullName>
    </submittedName>
</protein>
<evidence type="ECO:0000313" key="2">
    <source>
        <dbReference type="EMBL" id="MFC7150901.1"/>
    </source>
</evidence>
<feature type="domain" description="Glycoside hydrolase 123 catalytic" evidence="1">
    <location>
        <begin position="183"/>
        <end position="516"/>
    </location>
</feature>
<organism evidence="2 3">
    <name type="scientific">Cohnella cellulosilytica</name>
    <dbReference type="NCBI Taxonomy" id="986710"/>
    <lineage>
        <taxon>Bacteria</taxon>
        <taxon>Bacillati</taxon>
        <taxon>Bacillota</taxon>
        <taxon>Bacilli</taxon>
        <taxon>Bacillales</taxon>
        <taxon>Paenibacillaceae</taxon>
        <taxon>Cohnella</taxon>
    </lineage>
</organism>
<accession>A0ABW2FFL0</accession>
<dbReference type="RefSeq" id="WP_378053563.1">
    <property type="nucleotide sequence ID" value="NZ_JBHMDN010000078.1"/>
</dbReference>
<keyword evidence="3" id="KW-1185">Reference proteome</keyword>
<gene>
    <name evidence="2" type="ORF">ACFQMJ_20395</name>
</gene>
<proteinExistence type="predicted"/>
<dbReference type="Proteomes" id="UP001596378">
    <property type="component" value="Unassembled WGS sequence"/>
</dbReference>
<dbReference type="Pfam" id="PF13320">
    <property type="entry name" value="GH123_cat"/>
    <property type="match status" value="1"/>
</dbReference>
<name>A0ABW2FFL0_9BACL</name>